<reference evidence="2" key="1">
    <citation type="journal article" date="2014" name="Nat. Commun.">
        <title>The rainbow trout genome provides novel insights into evolution after whole-genome duplication in vertebrates.</title>
        <authorList>
            <person name="Berthelot C."/>
            <person name="Brunet F."/>
            <person name="Chalopin D."/>
            <person name="Juanchich A."/>
            <person name="Bernard M."/>
            <person name="Noel B."/>
            <person name="Bento P."/>
            <person name="Da Silva C."/>
            <person name="Labadie K."/>
            <person name="Alberti A."/>
            <person name="Aury J.M."/>
            <person name="Louis A."/>
            <person name="Dehais P."/>
            <person name="Bardou P."/>
            <person name="Montfort J."/>
            <person name="Klopp C."/>
            <person name="Cabau C."/>
            <person name="Gaspin C."/>
            <person name="Thorgaard G.H."/>
            <person name="Boussaha M."/>
            <person name="Quillet E."/>
            <person name="Guyomard R."/>
            <person name="Galiana D."/>
            <person name="Bobe J."/>
            <person name="Volff J.N."/>
            <person name="Genet C."/>
            <person name="Wincker P."/>
            <person name="Jaillon O."/>
            <person name="Roest Crollius H."/>
            <person name="Guiguen Y."/>
        </authorList>
    </citation>
    <scope>NUCLEOTIDE SEQUENCE [LARGE SCALE GENOMIC DNA]</scope>
</reference>
<dbReference type="SUPFAM" id="SSF49562">
    <property type="entry name" value="C2 domain (Calcium/lipid-binding domain, CaLB)"/>
    <property type="match status" value="1"/>
</dbReference>
<reference evidence="2" key="2">
    <citation type="submission" date="2014-03" db="EMBL/GenBank/DDBJ databases">
        <authorList>
            <person name="Genoscope - CEA"/>
        </authorList>
    </citation>
    <scope>NUCLEOTIDE SEQUENCE</scope>
</reference>
<sequence length="67" mass="7442">MLRVVVESAKGIPKKKLGNPDPIAAVVFKGEKKKTKAIDSELNPVWNEVSINIYIYNPSSLWQSLGM</sequence>
<evidence type="ECO:0000313" key="2">
    <source>
        <dbReference type="EMBL" id="CDQ95884.1"/>
    </source>
</evidence>
<protein>
    <recommendedName>
        <fullName evidence="1">C2 domain-containing protein</fullName>
    </recommendedName>
</protein>
<feature type="domain" description="C2" evidence="1">
    <location>
        <begin position="1"/>
        <end position="67"/>
    </location>
</feature>
<dbReference type="Pfam" id="PF00168">
    <property type="entry name" value="C2"/>
    <property type="match status" value="1"/>
</dbReference>
<dbReference type="Proteomes" id="UP000193380">
    <property type="component" value="Unassembled WGS sequence"/>
</dbReference>
<dbReference type="Gene3D" id="2.60.40.150">
    <property type="entry name" value="C2 domain"/>
    <property type="match status" value="1"/>
</dbReference>
<dbReference type="PROSITE" id="PS50004">
    <property type="entry name" value="C2"/>
    <property type="match status" value="1"/>
</dbReference>
<proteinExistence type="predicted"/>
<evidence type="ECO:0000313" key="3">
    <source>
        <dbReference type="Proteomes" id="UP000193380"/>
    </source>
</evidence>
<dbReference type="STRING" id="8022.A0A060Z2C6"/>
<dbReference type="EMBL" id="FR923139">
    <property type="protein sequence ID" value="CDQ95884.1"/>
    <property type="molecule type" value="Genomic_DNA"/>
</dbReference>
<dbReference type="InterPro" id="IPR035892">
    <property type="entry name" value="C2_domain_sf"/>
</dbReference>
<dbReference type="AlphaFoldDB" id="A0A060Z2C6"/>
<organism evidence="2 3">
    <name type="scientific">Oncorhynchus mykiss</name>
    <name type="common">Rainbow trout</name>
    <name type="synonym">Salmo gairdneri</name>
    <dbReference type="NCBI Taxonomy" id="8022"/>
    <lineage>
        <taxon>Eukaryota</taxon>
        <taxon>Metazoa</taxon>
        <taxon>Chordata</taxon>
        <taxon>Craniata</taxon>
        <taxon>Vertebrata</taxon>
        <taxon>Euteleostomi</taxon>
        <taxon>Actinopterygii</taxon>
        <taxon>Neopterygii</taxon>
        <taxon>Teleostei</taxon>
        <taxon>Protacanthopterygii</taxon>
        <taxon>Salmoniformes</taxon>
        <taxon>Salmonidae</taxon>
        <taxon>Salmoninae</taxon>
        <taxon>Oncorhynchus</taxon>
    </lineage>
</organism>
<dbReference type="InterPro" id="IPR000008">
    <property type="entry name" value="C2_dom"/>
</dbReference>
<dbReference type="PaxDb" id="8022-A0A060Z2C6"/>
<name>A0A060Z2C6_ONCMY</name>
<evidence type="ECO:0000259" key="1">
    <source>
        <dbReference type="PROSITE" id="PS50004"/>
    </source>
</evidence>
<gene>
    <name evidence="2" type="ORF">GSONMT00018660001</name>
</gene>
<accession>A0A060Z2C6</accession>